<accession>B4VKR3</accession>
<feature type="transmembrane region" description="Helical" evidence="1">
    <location>
        <begin position="264"/>
        <end position="284"/>
    </location>
</feature>
<dbReference type="eggNOG" id="COG5305">
    <property type="taxonomic scope" value="Bacteria"/>
</dbReference>
<evidence type="ECO:0000313" key="3">
    <source>
        <dbReference type="Proteomes" id="UP000003835"/>
    </source>
</evidence>
<gene>
    <name evidence="2" type="ORF">MC7420_517</name>
</gene>
<name>B4VKR3_9CYAN</name>
<evidence type="ECO:0000313" key="2">
    <source>
        <dbReference type="EMBL" id="EDX77380.1"/>
    </source>
</evidence>
<dbReference type="HOGENOM" id="CLU_034835_0_0_3"/>
<feature type="transmembrane region" description="Helical" evidence="1">
    <location>
        <begin position="373"/>
        <end position="391"/>
    </location>
</feature>
<proteinExistence type="predicted"/>
<feature type="transmembrane region" description="Helical" evidence="1">
    <location>
        <begin position="440"/>
        <end position="460"/>
    </location>
</feature>
<feature type="transmembrane region" description="Helical" evidence="1">
    <location>
        <begin position="109"/>
        <end position="129"/>
    </location>
</feature>
<dbReference type="AlphaFoldDB" id="B4VKR3"/>
<feature type="transmembrane region" description="Helical" evidence="1">
    <location>
        <begin position="166"/>
        <end position="184"/>
    </location>
</feature>
<keyword evidence="1" id="KW-1133">Transmembrane helix</keyword>
<keyword evidence="3" id="KW-1185">Reference proteome</keyword>
<feature type="transmembrane region" description="Helical" evidence="1">
    <location>
        <begin position="403"/>
        <end position="420"/>
    </location>
</feature>
<sequence>MQSRKNFNLLLLLVWIVIGAALRFTNITLKSPWTDEFATLVFSLGNSFQTVPLDQAISLETLLHPLQPNPEAGVGLVWQKLLTEDHHPPLYFMLAHKWMQLFPTSGEYISLWAARSLPAFFGVLSIPAMYGFGWLAFRSQVVAQFAAAMMAVSPFGIYLAQEARHYTLGILWVIASLSCFVVAVQHLKRRTALPIKVVLVWVLVNSLGIATHYFFSLTLFAEGIALMGLGLWHYRVGWKPGINGRETPVELYPEKNSAPKSLNWWRILAAAMGTGIGGLVWIPVLQGGYESQMADWMMLNRESLLSWINPIFQTLAAWITMVSLLPVESSSLGVVLVSGAVMIGFFVWVIPFVYRGGKTLVRQAQTRWDTGVLAGFVLSAIALFFAITYILGKDLTRGARYHFVYFPAVILLIAAALAVIGKTSHKLHNFSLWRNRSQLVVVMVGVMGLLSGITVVNNLGYQKYYRPDLLVPIIEQASSSPVLIATTHNTLVQTGEMMGIAWELKNHDSSAITNPQFLLAHQDKYRCQASTCPASTTLEQTLAQQPRPLDIWLVNFKATVADLPNCYPEDFSQNKVWVDGYNYQLYHCLANDYEGSSASDLP</sequence>
<dbReference type="RefSeq" id="WP_006099490.1">
    <property type="nucleotide sequence ID" value="NZ_DS989844.1"/>
</dbReference>
<dbReference type="EMBL" id="DS989844">
    <property type="protein sequence ID" value="EDX77380.1"/>
    <property type="molecule type" value="Genomic_DNA"/>
</dbReference>
<keyword evidence="1" id="KW-0472">Membrane</keyword>
<organism evidence="2 3">
    <name type="scientific">Coleofasciculus chthonoplastes PCC 7420</name>
    <dbReference type="NCBI Taxonomy" id="118168"/>
    <lineage>
        <taxon>Bacteria</taxon>
        <taxon>Bacillati</taxon>
        <taxon>Cyanobacteriota</taxon>
        <taxon>Cyanophyceae</taxon>
        <taxon>Coleofasciculales</taxon>
        <taxon>Coleofasciculaceae</taxon>
        <taxon>Coleofasciculus</taxon>
    </lineage>
</organism>
<dbReference type="Proteomes" id="UP000003835">
    <property type="component" value="Unassembled WGS sequence"/>
</dbReference>
<evidence type="ECO:0000256" key="1">
    <source>
        <dbReference type="SAM" id="Phobius"/>
    </source>
</evidence>
<dbReference type="STRING" id="118168.MC7420_517"/>
<keyword evidence="1" id="KW-0812">Transmembrane</keyword>
<protein>
    <submittedName>
        <fullName evidence="2">Uncharacterized protein</fullName>
    </submittedName>
</protein>
<feature type="transmembrane region" description="Helical" evidence="1">
    <location>
        <begin position="141"/>
        <end position="160"/>
    </location>
</feature>
<feature type="transmembrane region" description="Helical" evidence="1">
    <location>
        <begin position="304"/>
        <end position="325"/>
    </location>
</feature>
<reference evidence="2 3" key="1">
    <citation type="submission" date="2008-07" db="EMBL/GenBank/DDBJ databases">
        <authorList>
            <person name="Tandeau de Marsac N."/>
            <person name="Ferriera S."/>
            <person name="Johnson J."/>
            <person name="Kravitz S."/>
            <person name="Beeson K."/>
            <person name="Sutton G."/>
            <person name="Rogers Y.-H."/>
            <person name="Friedman R."/>
            <person name="Frazier M."/>
            <person name="Venter J.C."/>
        </authorList>
    </citation>
    <scope>NUCLEOTIDE SEQUENCE [LARGE SCALE GENOMIC DNA]</scope>
    <source>
        <strain evidence="2 3">PCC 7420</strain>
    </source>
</reference>
<feature type="transmembrane region" description="Helical" evidence="1">
    <location>
        <begin position="332"/>
        <end position="353"/>
    </location>
</feature>